<dbReference type="PROSITE" id="PS00028">
    <property type="entry name" value="ZINC_FINGER_C2H2_1"/>
    <property type="match status" value="1"/>
</dbReference>
<evidence type="ECO:0000313" key="5">
    <source>
        <dbReference type="Proteomes" id="UP000799421"/>
    </source>
</evidence>
<keyword evidence="5" id="KW-1185">Reference proteome</keyword>
<evidence type="ECO:0000259" key="3">
    <source>
        <dbReference type="PROSITE" id="PS50157"/>
    </source>
</evidence>
<organism evidence="4 5">
    <name type="scientific">Piedraia hortae CBS 480.64</name>
    <dbReference type="NCBI Taxonomy" id="1314780"/>
    <lineage>
        <taxon>Eukaryota</taxon>
        <taxon>Fungi</taxon>
        <taxon>Dikarya</taxon>
        <taxon>Ascomycota</taxon>
        <taxon>Pezizomycotina</taxon>
        <taxon>Dothideomycetes</taxon>
        <taxon>Dothideomycetidae</taxon>
        <taxon>Capnodiales</taxon>
        <taxon>Piedraiaceae</taxon>
        <taxon>Piedraia</taxon>
    </lineage>
</organism>
<keyword evidence="1" id="KW-0479">Metal-binding</keyword>
<dbReference type="AlphaFoldDB" id="A0A6A7BUQ7"/>
<reference evidence="4" key="1">
    <citation type="journal article" date="2020" name="Stud. Mycol.">
        <title>101 Dothideomycetes genomes: a test case for predicting lifestyles and emergence of pathogens.</title>
        <authorList>
            <person name="Haridas S."/>
            <person name="Albert R."/>
            <person name="Binder M."/>
            <person name="Bloem J."/>
            <person name="Labutti K."/>
            <person name="Salamov A."/>
            <person name="Andreopoulos B."/>
            <person name="Baker S."/>
            <person name="Barry K."/>
            <person name="Bills G."/>
            <person name="Bluhm B."/>
            <person name="Cannon C."/>
            <person name="Castanera R."/>
            <person name="Culley D."/>
            <person name="Daum C."/>
            <person name="Ezra D."/>
            <person name="Gonzalez J."/>
            <person name="Henrissat B."/>
            <person name="Kuo A."/>
            <person name="Liang C."/>
            <person name="Lipzen A."/>
            <person name="Lutzoni F."/>
            <person name="Magnuson J."/>
            <person name="Mondo S."/>
            <person name="Nolan M."/>
            <person name="Ohm R."/>
            <person name="Pangilinan J."/>
            <person name="Park H.-J."/>
            <person name="Ramirez L."/>
            <person name="Alfaro M."/>
            <person name="Sun H."/>
            <person name="Tritt A."/>
            <person name="Yoshinaga Y."/>
            <person name="Zwiers L.-H."/>
            <person name="Turgeon B."/>
            <person name="Goodwin S."/>
            <person name="Spatafora J."/>
            <person name="Crous P."/>
            <person name="Grigoriev I."/>
        </authorList>
    </citation>
    <scope>NUCLEOTIDE SEQUENCE</scope>
    <source>
        <strain evidence="4">CBS 480.64</strain>
    </source>
</reference>
<evidence type="ECO:0000313" key="4">
    <source>
        <dbReference type="EMBL" id="KAF2858459.1"/>
    </source>
</evidence>
<gene>
    <name evidence="4" type="ORF">K470DRAFT_130981</name>
</gene>
<feature type="domain" description="C2H2-type" evidence="3">
    <location>
        <begin position="140"/>
        <end position="170"/>
    </location>
</feature>
<evidence type="ECO:0000256" key="2">
    <source>
        <dbReference type="SAM" id="MobiDB-lite"/>
    </source>
</evidence>
<dbReference type="OrthoDB" id="5081808at2759"/>
<dbReference type="SMART" id="SM00355">
    <property type="entry name" value="ZnF_C2H2"/>
    <property type="match status" value="3"/>
</dbReference>
<sequence>MPLYRTFPGLPDSPDRPEGPVSPFNFLDPNDTLFGFADDEGPRPLFGDSLGQSAASWRNFPHAASGARTEPGKPYSMVDEVTTTTLSMMNEHADQAELARVDALIRAQKVPGYCILDDCLKYYTTTSAFKRHFYQHVKPFLCRGPDCIQRFANGNDLDRHRSSVHQQRCPGKKRYRCAECPEPVDGKKKVWPRKDNFVSHCKRKHGDKVNATVQR</sequence>
<proteinExistence type="predicted"/>
<dbReference type="Gene3D" id="3.30.160.60">
    <property type="entry name" value="Classic Zinc Finger"/>
    <property type="match status" value="1"/>
</dbReference>
<dbReference type="InterPro" id="IPR013087">
    <property type="entry name" value="Znf_C2H2_type"/>
</dbReference>
<protein>
    <recommendedName>
        <fullName evidence="3">C2H2-type domain-containing protein</fullName>
    </recommendedName>
</protein>
<dbReference type="EMBL" id="MU006009">
    <property type="protein sequence ID" value="KAF2858459.1"/>
    <property type="molecule type" value="Genomic_DNA"/>
</dbReference>
<keyword evidence="1" id="KW-0862">Zinc</keyword>
<dbReference type="GO" id="GO:0008270">
    <property type="term" value="F:zinc ion binding"/>
    <property type="evidence" value="ECO:0007669"/>
    <property type="project" value="UniProtKB-KW"/>
</dbReference>
<evidence type="ECO:0000256" key="1">
    <source>
        <dbReference type="PROSITE-ProRule" id="PRU00042"/>
    </source>
</evidence>
<dbReference type="Proteomes" id="UP000799421">
    <property type="component" value="Unassembled WGS sequence"/>
</dbReference>
<accession>A0A6A7BUQ7</accession>
<feature type="region of interest" description="Disordered" evidence="2">
    <location>
        <begin position="1"/>
        <end position="21"/>
    </location>
</feature>
<dbReference type="PROSITE" id="PS50157">
    <property type="entry name" value="ZINC_FINGER_C2H2_2"/>
    <property type="match status" value="1"/>
</dbReference>
<name>A0A6A7BUQ7_9PEZI</name>
<keyword evidence="1" id="KW-0863">Zinc-finger</keyword>